<keyword evidence="18" id="KW-1185">Reference proteome</keyword>
<keyword evidence="9 13" id="KW-0238">DNA-binding</keyword>
<dbReference type="Gene3D" id="2.10.109.10">
    <property type="entry name" value="Umud Fragment, subunit A"/>
    <property type="match status" value="1"/>
</dbReference>
<dbReference type="OrthoDB" id="9802364at2"/>
<proteinExistence type="inferred from homology"/>
<keyword evidence="5 13" id="KW-0227">DNA damage</keyword>
<gene>
    <name evidence="13" type="primary">lexA</name>
    <name evidence="17" type="ORF">DFR57_10614</name>
</gene>
<evidence type="ECO:0000256" key="12">
    <source>
        <dbReference type="ARBA" id="ARBA00023236"/>
    </source>
</evidence>
<dbReference type="AlphaFoldDB" id="A0A368XVT3"/>
<keyword evidence="4 13" id="KW-0235">DNA replication</keyword>
<dbReference type="PANTHER" id="PTHR33516:SF2">
    <property type="entry name" value="LEXA REPRESSOR-RELATED"/>
    <property type="match status" value="1"/>
</dbReference>
<evidence type="ECO:0000313" key="18">
    <source>
        <dbReference type="Proteomes" id="UP000252585"/>
    </source>
</evidence>
<evidence type="ECO:0000259" key="15">
    <source>
        <dbReference type="Pfam" id="PF00717"/>
    </source>
</evidence>
<dbReference type="GO" id="GO:0004252">
    <property type="term" value="F:serine-type endopeptidase activity"/>
    <property type="evidence" value="ECO:0007669"/>
    <property type="project" value="UniProtKB-UniRule"/>
</dbReference>
<dbReference type="GO" id="GO:0006260">
    <property type="term" value="P:DNA replication"/>
    <property type="evidence" value="ECO:0007669"/>
    <property type="project" value="UniProtKB-UniRule"/>
</dbReference>
<comment type="catalytic activity">
    <reaction evidence="13">
        <text>Hydrolysis of Ala-|-Gly bond in repressor LexA.</text>
        <dbReference type="EC" id="3.4.21.88"/>
    </reaction>
</comment>
<feature type="active site" description="For autocatalytic cleavage activity" evidence="13">
    <location>
        <position position="129"/>
    </location>
</feature>
<evidence type="ECO:0000256" key="11">
    <source>
        <dbReference type="ARBA" id="ARBA00023204"/>
    </source>
</evidence>
<dbReference type="InterPro" id="IPR036390">
    <property type="entry name" value="WH_DNA-bd_sf"/>
</dbReference>
<name>A0A368XVT3_9BACI</name>
<evidence type="ECO:0000313" key="17">
    <source>
        <dbReference type="EMBL" id="RCW70617.1"/>
    </source>
</evidence>
<dbReference type="EMBL" id="QPJJ01000006">
    <property type="protein sequence ID" value="RCW70617.1"/>
    <property type="molecule type" value="Genomic_DNA"/>
</dbReference>
<comment type="similarity">
    <text evidence="1 13 14">Belongs to the peptidase S24 family.</text>
</comment>
<sequence length="206" mass="22723">MTNLSKRQEAILNYIKEEVDKKGYPPSVREIGLAVGLASSSTVHGHLARLEKKGYIRRDPTKPRAIEVLQHEGDLEVPKEAATFAPVIGKVTAGVPITAVENIEEYIPLPKSVANPEDQIYVLIIEGDSMIEAGILNGDMVIVKQQNTAINGEIVVAMTDEGEATVKRFFKEKDHVRLQPENASMEPLLYDNVTILGKVVGLYRHI</sequence>
<keyword evidence="11 13" id="KW-0234">DNA repair</keyword>
<dbReference type="InterPro" id="IPR036286">
    <property type="entry name" value="LexA/Signal_pep-like_sf"/>
</dbReference>
<evidence type="ECO:0000256" key="1">
    <source>
        <dbReference type="ARBA" id="ARBA00007484"/>
    </source>
</evidence>
<dbReference type="InterPro" id="IPR006200">
    <property type="entry name" value="LexA"/>
</dbReference>
<feature type="domain" description="Peptidase S24/S26A/S26B/S26C" evidence="15">
    <location>
        <begin position="86"/>
        <end position="200"/>
    </location>
</feature>
<feature type="DNA-binding region" description="H-T-H motif" evidence="13">
    <location>
        <begin position="28"/>
        <end position="48"/>
    </location>
</feature>
<evidence type="ECO:0000256" key="13">
    <source>
        <dbReference type="HAMAP-Rule" id="MF_00015"/>
    </source>
</evidence>
<feature type="domain" description="LexA repressor DNA-binding" evidence="16">
    <location>
        <begin position="1"/>
        <end position="65"/>
    </location>
</feature>
<dbReference type="SUPFAM" id="SSF46785">
    <property type="entry name" value="Winged helix' DNA-binding domain"/>
    <property type="match status" value="1"/>
</dbReference>
<evidence type="ECO:0000256" key="9">
    <source>
        <dbReference type="ARBA" id="ARBA00023125"/>
    </source>
</evidence>
<dbReference type="FunFam" id="1.10.10.10:FF:000009">
    <property type="entry name" value="LexA repressor"/>
    <property type="match status" value="1"/>
</dbReference>
<dbReference type="HAMAP" id="MF_00015">
    <property type="entry name" value="LexA"/>
    <property type="match status" value="1"/>
</dbReference>
<keyword evidence="8 13" id="KW-0805">Transcription regulation</keyword>
<reference evidence="17 18" key="1">
    <citation type="submission" date="2018-07" db="EMBL/GenBank/DDBJ databases">
        <title>Genomic Encyclopedia of Type Strains, Phase IV (KMG-IV): sequencing the most valuable type-strain genomes for metagenomic binning, comparative biology and taxonomic classification.</title>
        <authorList>
            <person name="Goeker M."/>
        </authorList>
    </citation>
    <scope>NUCLEOTIDE SEQUENCE [LARGE SCALE GENOMIC DNA]</scope>
    <source>
        <strain evidence="17 18">DSM 27696</strain>
    </source>
</reference>
<keyword evidence="6 13" id="KW-0378">Hydrolase</keyword>
<dbReference type="GO" id="GO:0045892">
    <property type="term" value="P:negative regulation of DNA-templated transcription"/>
    <property type="evidence" value="ECO:0007669"/>
    <property type="project" value="UniProtKB-UniRule"/>
</dbReference>
<keyword evidence="10 13" id="KW-0804">Transcription</keyword>
<dbReference type="GO" id="GO:0009432">
    <property type="term" value="P:SOS response"/>
    <property type="evidence" value="ECO:0007669"/>
    <property type="project" value="UniProtKB-UniRule"/>
</dbReference>
<dbReference type="NCBIfam" id="TIGR00498">
    <property type="entry name" value="lexA"/>
    <property type="match status" value="1"/>
</dbReference>
<dbReference type="Gene3D" id="1.10.10.10">
    <property type="entry name" value="Winged helix-like DNA-binding domain superfamily/Winged helix DNA-binding domain"/>
    <property type="match status" value="1"/>
</dbReference>
<feature type="site" description="Cleavage; by autolysis" evidence="13">
    <location>
        <begin position="93"/>
        <end position="94"/>
    </location>
</feature>
<evidence type="ECO:0000256" key="5">
    <source>
        <dbReference type="ARBA" id="ARBA00022763"/>
    </source>
</evidence>
<dbReference type="InterPro" id="IPR039418">
    <property type="entry name" value="LexA-like"/>
</dbReference>
<dbReference type="SUPFAM" id="SSF51306">
    <property type="entry name" value="LexA/Signal peptidase"/>
    <property type="match status" value="1"/>
</dbReference>
<evidence type="ECO:0000256" key="14">
    <source>
        <dbReference type="RuleBase" id="RU003991"/>
    </source>
</evidence>
<feature type="active site" description="For autocatalytic cleavage activity" evidence="13">
    <location>
        <position position="167"/>
    </location>
</feature>
<evidence type="ECO:0000256" key="4">
    <source>
        <dbReference type="ARBA" id="ARBA00022705"/>
    </source>
</evidence>
<dbReference type="PANTHER" id="PTHR33516">
    <property type="entry name" value="LEXA REPRESSOR"/>
    <property type="match status" value="1"/>
</dbReference>
<dbReference type="InterPro" id="IPR006199">
    <property type="entry name" value="LexA_DNA-bd_dom"/>
</dbReference>
<dbReference type="RefSeq" id="WP_114352618.1">
    <property type="nucleotide sequence ID" value="NZ_QPJJ01000006.1"/>
</dbReference>
<evidence type="ECO:0000256" key="10">
    <source>
        <dbReference type="ARBA" id="ARBA00023163"/>
    </source>
</evidence>
<dbReference type="CDD" id="cd06529">
    <property type="entry name" value="S24_LexA-like"/>
    <property type="match status" value="1"/>
</dbReference>
<dbReference type="Pfam" id="PF01726">
    <property type="entry name" value="LexA_DNA_bind"/>
    <property type="match status" value="1"/>
</dbReference>
<dbReference type="EC" id="3.4.21.88" evidence="13"/>
<dbReference type="GO" id="GO:0003677">
    <property type="term" value="F:DNA binding"/>
    <property type="evidence" value="ECO:0007669"/>
    <property type="project" value="UniProtKB-UniRule"/>
</dbReference>
<keyword evidence="3 13" id="KW-0678">Repressor</keyword>
<evidence type="ECO:0000259" key="16">
    <source>
        <dbReference type="Pfam" id="PF01726"/>
    </source>
</evidence>
<organism evidence="17 18">
    <name type="scientific">Saliterribacillus persicus</name>
    <dbReference type="NCBI Taxonomy" id="930114"/>
    <lineage>
        <taxon>Bacteria</taxon>
        <taxon>Bacillati</taxon>
        <taxon>Bacillota</taxon>
        <taxon>Bacilli</taxon>
        <taxon>Bacillales</taxon>
        <taxon>Bacillaceae</taxon>
        <taxon>Saliterribacillus</taxon>
    </lineage>
</organism>
<evidence type="ECO:0000256" key="7">
    <source>
        <dbReference type="ARBA" id="ARBA00022813"/>
    </source>
</evidence>
<dbReference type="InterPro" id="IPR015927">
    <property type="entry name" value="Peptidase_S24_S26A/B/C"/>
</dbReference>
<evidence type="ECO:0000256" key="6">
    <source>
        <dbReference type="ARBA" id="ARBA00022801"/>
    </source>
</evidence>
<evidence type="ECO:0000256" key="2">
    <source>
        <dbReference type="ARBA" id="ARBA00011738"/>
    </source>
</evidence>
<dbReference type="GO" id="GO:0006508">
    <property type="term" value="P:proteolysis"/>
    <property type="evidence" value="ECO:0007669"/>
    <property type="project" value="InterPro"/>
</dbReference>
<evidence type="ECO:0000256" key="8">
    <source>
        <dbReference type="ARBA" id="ARBA00023015"/>
    </source>
</evidence>
<protein>
    <recommendedName>
        <fullName evidence="13">LexA repressor</fullName>
        <ecNumber evidence="13">3.4.21.88</ecNumber>
    </recommendedName>
</protein>
<keyword evidence="7 13" id="KW-0068">Autocatalytic cleavage</keyword>
<evidence type="ECO:0000256" key="3">
    <source>
        <dbReference type="ARBA" id="ARBA00022491"/>
    </source>
</evidence>
<comment type="function">
    <text evidence="13">Represses a number of genes involved in the response to DNA damage (SOS response), including recA and lexA. In the presence of single-stranded DNA, RecA interacts with LexA causing an autocatalytic cleavage which disrupts the DNA-binding part of LexA, leading to derepression of the SOS regulon and eventually DNA repair.</text>
</comment>
<dbReference type="PRINTS" id="PR00726">
    <property type="entry name" value="LEXASERPTASE"/>
</dbReference>
<accession>A0A368XVT3</accession>
<dbReference type="FunFam" id="2.10.109.10:FF:000001">
    <property type="entry name" value="LexA repressor"/>
    <property type="match status" value="1"/>
</dbReference>
<comment type="caution">
    <text evidence="17">The sequence shown here is derived from an EMBL/GenBank/DDBJ whole genome shotgun (WGS) entry which is preliminary data.</text>
</comment>
<dbReference type="Pfam" id="PF00717">
    <property type="entry name" value="Peptidase_S24"/>
    <property type="match status" value="1"/>
</dbReference>
<dbReference type="InterPro" id="IPR006197">
    <property type="entry name" value="Peptidase_S24_LexA"/>
</dbReference>
<dbReference type="GO" id="GO:0006281">
    <property type="term" value="P:DNA repair"/>
    <property type="evidence" value="ECO:0007669"/>
    <property type="project" value="UniProtKB-UniRule"/>
</dbReference>
<dbReference type="InterPro" id="IPR050077">
    <property type="entry name" value="LexA_repressor"/>
</dbReference>
<comment type="subunit">
    <text evidence="2 13">Homodimer.</text>
</comment>
<keyword evidence="12 13" id="KW-0742">SOS response</keyword>
<dbReference type="Proteomes" id="UP000252585">
    <property type="component" value="Unassembled WGS sequence"/>
</dbReference>
<dbReference type="InterPro" id="IPR036388">
    <property type="entry name" value="WH-like_DNA-bd_sf"/>
</dbReference>